<evidence type="ECO:0000313" key="7">
    <source>
        <dbReference type="EMBL" id="GMR41435.1"/>
    </source>
</evidence>
<feature type="transmembrane region" description="Helical" evidence="6">
    <location>
        <begin position="51"/>
        <end position="77"/>
    </location>
</feature>
<evidence type="ECO:0000256" key="1">
    <source>
        <dbReference type="ARBA" id="ARBA00004141"/>
    </source>
</evidence>
<dbReference type="GO" id="GO:0004888">
    <property type="term" value="F:transmembrane signaling receptor activity"/>
    <property type="evidence" value="ECO:0007669"/>
    <property type="project" value="InterPro"/>
</dbReference>
<organism evidence="7 8">
    <name type="scientific">Pristionchus mayeri</name>
    <dbReference type="NCBI Taxonomy" id="1317129"/>
    <lineage>
        <taxon>Eukaryota</taxon>
        <taxon>Metazoa</taxon>
        <taxon>Ecdysozoa</taxon>
        <taxon>Nematoda</taxon>
        <taxon>Chromadorea</taxon>
        <taxon>Rhabditida</taxon>
        <taxon>Rhabditina</taxon>
        <taxon>Diplogasteromorpha</taxon>
        <taxon>Diplogasteroidea</taxon>
        <taxon>Neodiplogasteridae</taxon>
        <taxon>Pristionchus</taxon>
    </lineage>
</organism>
<name>A0AAN5CDP6_9BILA</name>
<protein>
    <recommendedName>
        <fullName evidence="6">Serpentine receptor class gamma</fullName>
    </recommendedName>
</protein>
<accession>A0AAN5CDP6</accession>
<feature type="non-terminal residue" evidence="7">
    <location>
        <position position="189"/>
    </location>
</feature>
<dbReference type="PANTHER" id="PTHR31748">
    <property type="entry name" value="SERPENTINE RECEPTOR, CLASS V"/>
    <property type="match status" value="1"/>
</dbReference>
<feature type="transmembrane region" description="Helical" evidence="6">
    <location>
        <begin position="12"/>
        <end position="30"/>
    </location>
</feature>
<evidence type="ECO:0000313" key="8">
    <source>
        <dbReference type="Proteomes" id="UP001328107"/>
    </source>
</evidence>
<evidence type="ECO:0000256" key="6">
    <source>
        <dbReference type="RuleBase" id="RU280813"/>
    </source>
</evidence>
<comment type="similarity">
    <text evidence="2 6">Belongs to the nematode receptor-like protein srg family.</text>
</comment>
<dbReference type="AlphaFoldDB" id="A0AAN5CDP6"/>
<comment type="subcellular location">
    <subcellularLocation>
        <location evidence="1">Membrane</location>
        <topology evidence="1">Multi-pass membrane protein</topology>
    </subcellularLocation>
</comment>
<evidence type="ECO:0000256" key="2">
    <source>
        <dbReference type="ARBA" id="ARBA00005692"/>
    </source>
</evidence>
<dbReference type="Gene3D" id="1.20.1070.10">
    <property type="entry name" value="Rhodopsin 7-helix transmembrane proteins"/>
    <property type="match status" value="1"/>
</dbReference>
<dbReference type="Proteomes" id="UP001328107">
    <property type="component" value="Unassembled WGS sequence"/>
</dbReference>
<dbReference type="GO" id="GO:0007606">
    <property type="term" value="P:sensory perception of chemical stimulus"/>
    <property type="evidence" value="ECO:0007669"/>
    <property type="project" value="UniProtKB-UniRule"/>
</dbReference>
<dbReference type="EMBL" id="BTRK01000003">
    <property type="protein sequence ID" value="GMR41435.1"/>
    <property type="molecule type" value="Genomic_DNA"/>
</dbReference>
<reference evidence="8" key="1">
    <citation type="submission" date="2022-10" db="EMBL/GenBank/DDBJ databases">
        <title>Genome assembly of Pristionchus species.</title>
        <authorList>
            <person name="Yoshida K."/>
            <person name="Sommer R.J."/>
        </authorList>
    </citation>
    <scope>NUCLEOTIDE SEQUENCE [LARGE SCALE GENOMIC DNA]</scope>
    <source>
        <strain evidence="8">RS5460</strain>
    </source>
</reference>
<dbReference type="Pfam" id="PF02118">
    <property type="entry name" value="Srg"/>
    <property type="match status" value="1"/>
</dbReference>
<dbReference type="InterPro" id="IPR000609">
    <property type="entry name" value="7TM_GPCR_serpentine_rcpt_Srg"/>
</dbReference>
<keyword evidence="3 6" id="KW-0812">Transmembrane</keyword>
<keyword evidence="8" id="KW-1185">Reference proteome</keyword>
<dbReference type="GO" id="GO:0016020">
    <property type="term" value="C:membrane"/>
    <property type="evidence" value="ECO:0007669"/>
    <property type="project" value="UniProtKB-SubCell"/>
</dbReference>
<sequence>MPSQLVQISHTIVWGARFSQMITILMIATNRLTAVRFPMKHEAMWSKPKQIICVIIQITSIIVFGYMFVSIAHPIPVPSTFGGVFTVNKIGNSLQKVLSMFSVLIQLANGLLVLIIYVVILRTLRIAVKKVISQANFSRESKSIHKVSAIVCLVELEASILIYIVKTAIYTSIPPYLLIMFSKNIRERI</sequence>
<evidence type="ECO:0000256" key="5">
    <source>
        <dbReference type="ARBA" id="ARBA00023136"/>
    </source>
</evidence>
<proteinExistence type="inferred from homology"/>
<evidence type="ECO:0000256" key="3">
    <source>
        <dbReference type="ARBA" id="ARBA00022692"/>
    </source>
</evidence>
<comment type="caution">
    <text evidence="7">The sequence shown here is derived from an EMBL/GenBank/DDBJ whole genome shotgun (WGS) entry which is preliminary data.</text>
</comment>
<comment type="caution">
    <text evidence="6">Lacks conserved residue(s) required for the propagation of feature annotation.</text>
</comment>
<dbReference type="PANTHER" id="PTHR31748:SF1">
    <property type="entry name" value="SERPENTINE RECEPTOR, CLASS V"/>
    <property type="match status" value="1"/>
</dbReference>
<feature type="transmembrane region" description="Helical" evidence="6">
    <location>
        <begin position="97"/>
        <end position="120"/>
    </location>
</feature>
<keyword evidence="5 6" id="KW-0472">Membrane</keyword>
<evidence type="ECO:0000256" key="4">
    <source>
        <dbReference type="ARBA" id="ARBA00022989"/>
    </source>
</evidence>
<dbReference type="SUPFAM" id="SSF81321">
    <property type="entry name" value="Family A G protein-coupled receptor-like"/>
    <property type="match status" value="1"/>
</dbReference>
<keyword evidence="4 6" id="KW-1133">Transmembrane helix</keyword>
<gene>
    <name evidence="7" type="ORF">PMAYCL1PPCAC_11630</name>
</gene>